<reference evidence="2" key="2">
    <citation type="submission" date="2021-04" db="EMBL/GenBank/DDBJ databases">
        <authorList>
            <person name="Gilroy R."/>
        </authorList>
    </citation>
    <scope>NUCLEOTIDE SEQUENCE</scope>
    <source>
        <strain evidence="2">ChiSjej1B19-8411</strain>
    </source>
</reference>
<dbReference type="Proteomes" id="UP000886817">
    <property type="component" value="Unassembled WGS sequence"/>
</dbReference>
<dbReference type="SUPFAM" id="SSF53448">
    <property type="entry name" value="Nucleotide-diphospho-sugar transferases"/>
    <property type="match status" value="1"/>
</dbReference>
<organism evidence="2 3">
    <name type="scientific">Candidatus Blautia gallistercoris</name>
    <dbReference type="NCBI Taxonomy" id="2838490"/>
    <lineage>
        <taxon>Bacteria</taxon>
        <taxon>Bacillati</taxon>
        <taxon>Bacillota</taxon>
        <taxon>Clostridia</taxon>
        <taxon>Lachnospirales</taxon>
        <taxon>Lachnospiraceae</taxon>
        <taxon>Blautia</taxon>
    </lineage>
</organism>
<proteinExistence type="predicted"/>
<dbReference type="AlphaFoldDB" id="A0A9D2B2R8"/>
<evidence type="ECO:0000313" key="3">
    <source>
        <dbReference type="Proteomes" id="UP000886817"/>
    </source>
</evidence>
<evidence type="ECO:0000313" key="2">
    <source>
        <dbReference type="EMBL" id="HIX59035.1"/>
    </source>
</evidence>
<dbReference type="PANTHER" id="PTHR10859:SF91">
    <property type="entry name" value="DOLICHYL-PHOSPHATE BETA-GLUCOSYLTRANSFERASE"/>
    <property type="match status" value="1"/>
</dbReference>
<dbReference type="EMBL" id="DXEX01000112">
    <property type="protein sequence ID" value="HIX59035.1"/>
    <property type="molecule type" value="Genomic_DNA"/>
</dbReference>
<name>A0A9D2B2R8_9FIRM</name>
<dbReference type="InterPro" id="IPR029044">
    <property type="entry name" value="Nucleotide-diphossugar_trans"/>
</dbReference>
<feature type="domain" description="Glycosyltransferase 2-like" evidence="1">
    <location>
        <begin position="5"/>
        <end position="105"/>
    </location>
</feature>
<dbReference type="Pfam" id="PF00535">
    <property type="entry name" value="Glycos_transf_2"/>
    <property type="match status" value="1"/>
</dbReference>
<accession>A0A9D2B2R8</accession>
<keyword evidence="2" id="KW-0808">Transferase</keyword>
<dbReference type="EC" id="2.4.-.-" evidence="2"/>
<keyword evidence="2" id="KW-0328">Glycosyltransferase</keyword>
<reference evidence="2" key="1">
    <citation type="journal article" date="2021" name="PeerJ">
        <title>Extensive microbial diversity within the chicken gut microbiome revealed by metagenomics and culture.</title>
        <authorList>
            <person name="Gilroy R."/>
            <person name="Ravi A."/>
            <person name="Getino M."/>
            <person name="Pursley I."/>
            <person name="Horton D.L."/>
            <person name="Alikhan N.F."/>
            <person name="Baker D."/>
            <person name="Gharbi K."/>
            <person name="Hall N."/>
            <person name="Watson M."/>
            <person name="Adriaenssens E.M."/>
            <person name="Foster-Nyarko E."/>
            <person name="Jarju S."/>
            <person name="Secka A."/>
            <person name="Antonio M."/>
            <person name="Oren A."/>
            <person name="Chaudhuri R.R."/>
            <person name="La Ragione R."/>
            <person name="Hildebrand F."/>
            <person name="Pallen M.J."/>
        </authorList>
    </citation>
    <scope>NUCLEOTIDE SEQUENCE</scope>
    <source>
        <strain evidence="2">ChiSjej1B19-8411</strain>
    </source>
</reference>
<dbReference type="PANTHER" id="PTHR10859">
    <property type="entry name" value="GLYCOSYL TRANSFERASE"/>
    <property type="match status" value="1"/>
</dbReference>
<dbReference type="GO" id="GO:0016757">
    <property type="term" value="F:glycosyltransferase activity"/>
    <property type="evidence" value="ECO:0007669"/>
    <property type="project" value="UniProtKB-KW"/>
</dbReference>
<gene>
    <name evidence="2" type="ORF">IAA45_04880</name>
</gene>
<comment type="caution">
    <text evidence="2">The sequence shown here is derived from an EMBL/GenBank/DDBJ whole genome shotgun (WGS) entry which is preliminary data.</text>
</comment>
<protein>
    <submittedName>
        <fullName evidence="2">Glycosyltransferase</fullName>
        <ecNumber evidence="2">2.4.-.-</ecNumber>
    </submittedName>
</protein>
<feature type="non-terminal residue" evidence="2">
    <location>
        <position position="105"/>
    </location>
</feature>
<sequence>MKQIVIIPALNPEDSLREIVKQNWYMGHQIILVDDGSQESYGALFQAMSEKCTVLRHKENRGKGAAIKTALRYIKDQLKESGESCVIGIMDADGQHLIGDLKKLL</sequence>
<dbReference type="GO" id="GO:0006487">
    <property type="term" value="P:protein N-linked glycosylation"/>
    <property type="evidence" value="ECO:0007669"/>
    <property type="project" value="TreeGrafter"/>
</dbReference>
<dbReference type="Gene3D" id="3.90.550.10">
    <property type="entry name" value="Spore Coat Polysaccharide Biosynthesis Protein SpsA, Chain A"/>
    <property type="match status" value="1"/>
</dbReference>
<evidence type="ECO:0000259" key="1">
    <source>
        <dbReference type="Pfam" id="PF00535"/>
    </source>
</evidence>
<dbReference type="InterPro" id="IPR001173">
    <property type="entry name" value="Glyco_trans_2-like"/>
</dbReference>